<dbReference type="EMBL" id="BQKI01000097">
    <property type="protein sequence ID" value="GJN39074.1"/>
    <property type="molecule type" value="Genomic_DNA"/>
</dbReference>
<reference evidence="1" key="2">
    <citation type="submission" date="2021-12" db="EMBL/GenBank/DDBJ databases">
        <title>Resequencing data analysis of finger millet.</title>
        <authorList>
            <person name="Hatakeyama M."/>
            <person name="Aluri S."/>
            <person name="Balachadran M.T."/>
            <person name="Sivarajan S.R."/>
            <person name="Poveda L."/>
            <person name="Shimizu-Inatsugi R."/>
            <person name="Schlapbach R."/>
            <person name="Sreeman S.M."/>
            <person name="Shimizu K.K."/>
        </authorList>
    </citation>
    <scope>NUCLEOTIDE SEQUENCE</scope>
</reference>
<comment type="caution">
    <text evidence="1">The sequence shown here is derived from an EMBL/GenBank/DDBJ whole genome shotgun (WGS) entry which is preliminary data.</text>
</comment>
<sequence length="132" mass="13611">MYCPSSVSYIKPGLTALEGLTCPAPILKCPAGLSFSSRIGLLLSYATYAVVMIADLMAAGDQSGCALLIIAAMPLRCGAAIDVPDMELNMPCSSTFVGPTLNGQAAMMFTPGPMISGLRIPGLAVLGPRDEK</sequence>
<accession>A0AAV5FTQ5</accession>
<dbReference type="Proteomes" id="UP001054889">
    <property type="component" value="Unassembled WGS sequence"/>
</dbReference>
<gene>
    <name evidence="1" type="primary">gb28168</name>
    <name evidence="1" type="ORF">PR202_gb28168</name>
</gene>
<organism evidence="1 2">
    <name type="scientific">Eleusine coracana subsp. coracana</name>
    <dbReference type="NCBI Taxonomy" id="191504"/>
    <lineage>
        <taxon>Eukaryota</taxon>
        <taxon>Viridiplantae</taxon>
        <taxon>Streptophyta</taxon>
        <taxon>Embryophyta</taxon>
        <taxon>Tracheophyta</taxon>
        <taxon>Spermatophyta</taxon>
        <taxon>Magnoliopsida</taxon>
        <taxon>Liliopsida</taxon>
        <taxon>Poales</taxon>
        <taxon>Poaceae</taxon>
        <taxon>PACMAD clade</taxon>
        <taxon>Chloridoideae</taxon>
        <taxon>Cynodonteae</taxon>
        <taxon>Eleusininae</taxon>
        <taxon>Eleusine</taxon>
    </lineage>
</organism>
<evidence type="ECO:0000313" key="2">
    <source>
        <dbReference type="Proteomes" id="UP001054889"/>
    </source>
</evidence>
<dbReference type="AlphaFoldDB" id="A0AAV5FTQ5"/>
<keyword evidence="2" id="KW-1185">Reference proteome</keyword>
<evidence type="ECO:0000313" key="1">
    <source>
        <dbReference type="EMBL" id="GJN39074.1"/>
    </source>
</evidence>
<proteinExistence type="predicted"/>
<protein>
    <submittedName>
        <fullName evidence="1">Uncharacterized protein</fullName>
    </submittedName>
</protein>
<name>A0AAV5FTQ5_ELECO</name>
<reference evidence="1" key="1">
    <citation type="journal article" date="2018" name="DNA Res.">
        <title>Multiple hybrid de novo genome assembly of finger millet, an orphan allotetraploid crop.</title>
        <authorList>
            <person name="Hatakeyama M."/>
            <person name="Aluri S."/>
            <person name="Balachadran M.T."/>
            <person name="Sivarajan S.R."/>
            <person name="Patrignani A."/>
            <person name="Gruter S."/>
            <person name="Poveda L."/>
            <person name="Shimizu-Inatsugi R."/>
            <person name="Baeten J."/>
            <person name="Francoijs K.J."/>
            <person name="Nataraja K.N."/>
            <person name="Reddy Y.A.N."/>
            <person name="Phadnis S."/>
            <person name="Ravikumar R.L."/>
            <person name="Schlapbach R."/>
            <person name="Sreeman S.M."/>
            <person name="Shimizu K.K."/>
        </authorList>
    </citation>
    <scope>NUCLEOTIDE SEQUENCE</scope>
</reference>